<dbReference type="PROSITE" id="PS00218">
    <property type="entry name" value="AMINO_ACID_PERMEASE_1"/>
    <property type="match status" value="1"/>
</dbReference>
<comment type="subcellular location">
    <subcellularLocation>
        <location evidence="1">Membrane</location>
        <topology evidence="1">Multi-pass membrane protein</topology>
    </subcellularLocation>
</comment>
<evidence type="ECO:0000256" key="4">
    <source>
        <dbReference type="ARBA" id="ARBA00022989"/>
    </source>
</evidence>
<feature type="transmembrane region" description="Helical" evidence="6">
    <location>
        <begin position="448"/>
        <end position="468"/>
    </location>
</feature>
<dbReference type="InterPro" id="IPR004840">
    <property type="entry name" value="Amino_acid_permease_CS"/>
</dbReference>
<feature type="transmembrane region" description="Helical" evidence="6">
    <location>
        <begin position="383"/>
        <end position="402"/>
    </location>
</feature>
<keyword evidence="5 6" id="KW-0472">Membrane</keyword>
<dbReference type="PANTHER" id="PTHR45649">
    <property type="entry name" value="AMINO-ACID PERMEASE BAT1"/>
    <property type="match status" value="1"/>
</dbReference>
<name>A0A941EMS0_9ACTN</name>
<dbReference type="GO" id="GO:0006865">
    <property type="term" value="P:amino acid transport"/>
    <property type="evidence" value="ECO:0007669"/>
    <property type="project" value="InterPro"/>
</dbReference>
<dbReference type="Proteomes" id="UP000675781">
    <property type="component" value="Unassembled WGS sequence"/>
</dbReference>
<gene>
    <name evidence="7" type="ORF">KDL01_10935</name>
</gene>
<dbReference type="Pfam" id="PF13520">
    <property type="entry name" value="AA_permease_2"/>
    <property type="match status" value="1"/>
</dbReference>
<feature type="transmembrane region" description="Helical" evidence="6">
    <location>
        <begin position="272"/>
        <end position="293"/>
    </location>
</feature>
<feature type="transmembrane region" description="Helical" evidence="6">
    <location>
        <begin position="164"/>
        <end position="181"/>
    </location>
</feature>
<feature type="transmembrane region" description="Helical" evidence="6">
    <location>
        <begin position="480"/>
        <end position="498"/>
    </location>
</feature>
<reference evidence="7" key="1">
    <citation type="submission" date="2021-04" db="EMBL/GenBank/DDBJ databases">
        <title>Genome based classification of Actinospica acidithermotolerans sp. nov., an actinobacterium isolated from an Indonesian hot spring.</title>
        <authorList>
            <person name="Kusuma A.B."/>
            <person name="Putra K.E."/>
            <person name="Nafisah S."/>
            <person name="Loh J."/>
            <person name="Nouioui I."/>
            <person name="Goodfellow M."/>
        </authorList>
    </citation>
    <scope>NUCLEOTIDE SEQUENCE</scope>
    <source>
        <strain evidence="7">CSCA 57</strain>
    </source>
</reference>
<proteinExistence type="predicted"/>
<dbReference type="EMBL" id="JAGSOG010000039">
    <property type="protein sequence ID" value="MBR7833783.1"/>
    <property type="molecule type" value="Genomic_DNA"/>
</dbReference>
<dbReference type="PIRSF" id="PIRSF006060">
    <property type="entry name" value="AA_transporter"/>
    <property type="match status" value="1"/>
</dbReference>
<feature type="transmembrane region" description="Helical" evidence="6">
    <location>
        <begin position="408"/>
        <end position="427"/>
    </location>
</feature>
<evidence type="ECO:0000313" key="7">
    <source>
        <dbReference type="EMBL" id="MBR7833783.1"/>
    </source>
</evidence>
<protein>
    <submittedName>
        <fullName evidence="7">Amino acid permease</fullName>
    </submittedName>
</protein>
<keyword evidence="4 6" id="KW-1133">Transmembrane helix</keyword>
<dbReference type="InterPro" id="IPR002293">
    <property type="entry name" value="AA/rel_permease1"/>
</dbReference>
<evidence type="ECO:0000256" key="1">
    <source>
        <dbReference type="ARBA" id="ARBA00004141"/>
    </source>
</evidence>
<dbReference type="GO" id="GO:0022857">
    <property type="term" value="F:transmembrane transporter activity"/>
    <property type="evidence" value="ECO:0007669"/>
    <property type="project" value="InterPro"/>
</dbReference>
<feature type="transmembrane region" description="Helical" evidence="6">
    <location>
        <begin position="193"/>
        <end position="212"/>
    </location>
</feature>
<evidence type="ECO:0000256" key="3">
    <source>
        <dbReference type="ARBA" id="ARBA00022692"/>
    </source>
</evidence>
<feature type="transmembrane region" description="Helical" evidence="6">
    <location>
        <begin position="232"/>
        <end position="251"/>
    </location>
</feature>
<keyword evidence="8" id="KW-1185">Reference proteome</keyword>
<accession>A0A941EMS0</accession>
<dbReference type="Gene3D" id="1.20.1740.10">
    <property type="entry name" value="Amino acid/polyamine transporter I"/>
    <property type="match status" value="1"/>
</dbReference>
<feature type="transmembrane region" description="Helical" evidence="6">
    <location>
        <begin position="119"/>
        <end position="152"/>
    </location>
</feature>
<dbReference type="GO" id="GO:0016020">
    <property type="term" value="C:membrane"/>
    <property type="evidence" value="ECO:0007669"/>
    <property type="project" value="UniProtKB-SubCell"/>
</dbReference>
<evidence type="ECO:0000256" key="2">
    <source>
        <dbReference type="ARBA" id="ARBA00022448"/>
    </source>
</evidence>
<dbReference type="AlphaFoldDB" id="A0A941EMS0"/>
<dbReference type="PANTHER" id="PTHR45649:SF26">
    <property type="entry name" value="OS04G0435100 PROTEIN"/>
    <property type="match status" value="1"/>
</dbReference>
<evidence type="ECO:0000256" key="6">
    <source>
        <dbReference type="SAM" id="Phobius"/>
    </source>
</evidence>
<organism evidence="7 8">
    <name type="scientific">Actinospica durhamensis</name>
    <dbReference type="NCBI Taxonomy" id="1508375"/>
    <lineage>
        <taxon>Bacteria</taxon>
        <taxon>Bacillati</taxon>
        <taxon>Actinomycetota</taxon>
        <taxon>Actinomycetes</taxon>
        <taxon>Catenulisporales</taxon>
        <taxon>Actinospicaceae</taxon>
        <taxon>Actinospica</taxon>
    </lineage>
</organism>
<feature type="transmembrane region" description="Helical" evidence="6">
    <location>
        <begin position="44"/>
        <end position="62"/>
    </location>
</feature>
<sequence length="540" mass="57631">MADEANRIDTTQAALAGDAADTDELHRLGYPQLLSRGLTGFRNMGVAFSIICVIGGVSIMYSTGMNDGGPADLFWGWILVSGLILALGAAMAEVCSSYPTSGGLYYWSAKLAKRNAPAWAWFTGWFNVLGQIAGTAGASYGAAFFIVSFGVLEGWWSYTTDHVVLAYLIATVVLGLVVTFGRKLVGIIGAVSVWWHTLFALVMIGALIFAPSHHQSAGQALTHFVNGTTFHWPIYAALLGLLVGAETFTGYDACAHLTEETRQPGLAAPRGMVRAIAIAAVLGTLLIGSLNFAVQNYQREAAGTKTGNAVSDILVDAVGLGFGKVLVAAIVIALLFCINGNLTSNSRMIYAFSRDFARADDGRTHPVSRKLSEVHTASRVPRYAVWVAVLGACLLGVLNLWSTVAFNAAITINVIGLYTAYAIPVFLRLRRGEEFQRGPWHLGRWSNLVGWTAVVWVVAADILFVLPATNPVFASATFPYTLPVFVVVIGGAALWWQLSAKNWFAGPRSLGTPEQLAAIEQQLVTVREPSTVASPEAAAG</sequence>
<evidence type="ECO:0000256" key="5">
    <source>
        <dbReference type="ARBA" id="ARBA00023136"/>
    </source>
</evidence>
<comment type="caution">
    <text evidence="7">The sequence shown here is derived from an EMBL/GenBank/DDBJ whole genome shotgun (WGS) entry which is preliminary data.</text>
</comment>
<feature type="transmembrane region" description="Helical" evidence="6">
    <location>
        <begin position="313"/>
        <end position="338"/>
    </location>
</feature>
<keyword evidence="3 6" id="KW-0812">Transmembrane</keyword>
<feature type="transmembrane region" description="Helical" evidence="6">
    <location>
        <begin position="74"/>
        <end position="98"/>
    </location>
</feature>
<dbReference type="RefSeq" id="WP_212528302.1">
    <property type="nucleotide sequence ID" value="NZ_JAGSOG010000039.1"/>
</dbReference>
<evidence type="ECO:0000313" key="8">
    <source>
        <dbReference type="Proteomes" id="UP000675781"/>
    </source>
</evidence>
<keyword evidence="2" id="KW-0813">Transport</keyword>